<comment type="caution">
    <text evidence="2">The sequence shown here is derived from an EMBL/GenBank/DDBJ whole genome shotgun (WGS) entry which is preliminary data.</text>
</comment>
<reference evidence="2 3" key="1">
    <citation type="submission" date="2020-04" db="EMBL/GenBank/DDBJ databases">
        <authorList>
            <person name="Alioto T."/>
            <person name="Alioto T."/>
            <person name="Gomez Garrido J."/>
        </authorList>
    </citation>
    <scope>NUCLEOTIDE SEQUENCE [LARGE SCALE GENOMIC DNA]</scope>
</reference>
<organism evidence="2 3">
    <name type="scientific">Cloeon dipterum</name>
    <dbReference type="NCBI Taxonomy" id="197152"/>
    <lineage>
        <taxon>Eukaryota</taxon>
        <taxon>Metazoa</taxon>
        <taxon>Ecdysozoa</taxon>
        <taxon>Arthropoda</taxon>
        <taxon>Hexapoda</taxon>
        <taxon>Insecta</taxon>
        <taxon>Pterygota</taxon>
        <taxon>Palaeoptera</taxon>
        <taxon>Ephemeroptera</taxon>
        <taxon>Pisciforma</taxon>
        <taxon>Baetidae</taxon>
        <taxon>Cloeon</taxon>
    </lineage>
</organism>
<feature type="signal peptide" evidence="1">
    <location>
        <begin position="1"/>
        <end position="23"/>
    </location>
</feature>
<evidence type="ECO:0000313" key="3">
    <source>
        <dbReference type="Proteomes" id="UP000494165"/>
    </source>
</evidence>
<accession>A0A8S1CR51</accession>
<gene>
    <name evidence="2" type="ORF">CLODIP_2_CD12798</name>
</gene>
<name>A0A8S1CR51_9INSE</name>
<feature type="chain" id="PRO_5035781908" description="DUF19 domain-containing protein" evidence="1">
    <location>
        <begin position="24"/>
        <end position="242"/>
    </location>
</feature>
<sequence length="242" mass="27204">MRKSENVFVRLFLMACAFRLTLARSARWSGNAAFSDECRQEAMLKCSAISGSSDLNFITNKQELDLQCPQLIAGLKCIDNFTLNCMTPQERQYFIQLYAGTNAVIQDLCVEGSYQKEFLRHAPCIRDVRSDFGVCARDYEEKLQRINAQAENLMSTSNNEAQMKALCCSFQTYVGCSQDVVSTKCGAESANFTHHIFNRMGNPFLDKYCKKYADDCPTSSGWVSRVSQWLLAASFVLVALSS</sequence>
<dbReference type="Proteomes" id="UP000494165">
    <property type="component" value="Unassembled WGS sequence"/>
</dbReference>
<dbReference type="OrthoDB" id="10051804at2759"/>
<evidence type="ECO:0000256" key="1">
    <source>
        <dbReference type="SAM" id="SignalP"/>
    </source>
</evidence>
<keyword evidence="1" id="KW-0732">Signal</keyword>
<dbReference type="PANTHER" id="PTHR33964:SF1">
    <property type="entry name" value="RE45066P"/>
    <property type="match status" value="1"/>
</dbReference>
<evidence type="ECO:0000313" key="2">
    <source>
        <dbReference type="EMBL" id="CAB3372429.1"/>
    </source>
</evidence>
<dbReference type="PANTHER" id="PTHR33964">
    <property type="entry name" value="RE45066P-RELATED"/>
    <property type="match status" value="1"/>
</dbReference>
<protein>
    <recommendedName>
        <fullName evidence="4">DUF19 domain-containing protein</fullName>
    </recommendedName>
</protein>
<dbReference type="AlphaFoldDB" id="A0A8S1CR51"/>
<dbReference type="EMBL" id="CADEPI010000073">
    <property type="protein sequence ID" value="CAB3372429.1"/>
    <property type="molecule type" value="Genomic_DNA"/>
</dbReference>
<keyword evidence="3" id="KW-1185">Reference proteome</keyword>
<proteinExistence type="predicted"/>
<evidence type="ECO:0008006" key="4">
    <source>
        <dbReference type="Google" id="ProtNLM"/>
    </source>
</evidence>